<evidence type="ECO:0000313" key="1">
    <source>
        <dbReference type="EMBL" id="SVD46426.1"/>
    </source>
</evidence>
<proteinExistence type="predicted"/>
<feature type="non-terminal residue" evidence="1">
    <location>
        <position position="37"/>
    </location>
</feature>
<dbReference type="EMBL" id="UINC01152307">
    <property type="protein sequence ID" value="SVD46426.1"/>
    <property type="molecule type" value="Genomic_DNA"/>
</dbReference>
<name>A0A382VIR6_9ZZZZ</name>
<reference evidence="1" key="1">
    <citation type="submission" date="2018-05" db="EMBL/GenBank/DDBJ databases">
        <authorList>
            <person name="Lanie J.A."/>
            <person name="Ng W.-L."/>
            <person name="Kazmierczak K.M."/>
            <person name="Andrzejewski T.M."/>
            <person name="Davidsen T.M."/>
            <person name="Wayne K.J."/>
            <person name="Tettelin H."/>
            <person name="Glass J.I."/>
            <person name="Rusch D."/>
            <person name="Podicherti R."/>
            <person name="Tsui H.-C.T."/>
            <person name="Winkler M.E."/>
        </authorList>
    </citation>
    <scope>NUCLEOTIDE SEQUENCE</scope>
</reference>
<sequence>MNLPPDEFVTVSEDRELAFLQACFEHVGVGADYATVM</sequence>
<accession>A0A382VIR6</accession>
<organism evidence="1">
    <name type="scientific">marine metagenome</name>
    <dbReference type="NCBI Taxonomy" id="408172"/>
    <lineage>
        <taxon>unclassified sequences</taxon>
        <taxon>metagenomes</taxon>
        <taxon>ecological metagenomes</taxon>
    </lineage>
</organism>
<gene>
    <name evidence="1" type="ORF">METZ01_LOCUS399280</name>
</gene>
<protein>
    <submittedName>
        <fullName evidence="1">Uncharacterized protein</fullName>
    </submittedName>
</protein>
<dbReference type="AlphaFoldDB" id="A0A382VIR6"/>